<dbReference type="Gene3D" id="3.40.190.10">
    <property type="entry name" value="Periplasmic binding protein-like II"/>
    <property type="match status" value="2"/>
</dbReference>
<protein>
    <submittedName>
        <fullName evidence="7">HTH-type transcriptional regulator GltC</fullName>
    </submittedName>
</protein>
<dbReference type="Proteomes" id="UP000271469">
    <property type="component" value="Chromosome"/>
</dbReference>
<dbReference type="PRINTS" id="PR00039">
    <property type="entry name" value="HTHLYSR"/>
</dbReference>
<reference evidence="7 8" key="1">
    <citation type="submission" date="2018-11" db="EMBL/GenBank/DDBJ databases">
        <title>Gordonia insulae sp. nov., isolated from an island soil.</title>
        <authorList>
            <person name="Kim Y.S."/>
            <person name="Kim S.B."/>
        </authorList>
    </citation>
    <scope>NUCLEOTIDE SEQUENCE [LARGE SCALE GENOMIC DNA]</scope>
    <source>
        <strain evidence="7 8">MMS17-SY073</strain>
    </source>
</reference>
<keyword evidence="8" id="KW-1185">Reference proteome</keyword>
<dbReference type="AlphaFoldDB" id="A0A3G8JJQ8"/>
<dbReference type="OrthoDB" id="3176554at2"/>
<accession>A0A3G8JJQ8</accession>
<keyword evidence="5" id="KW-0804">Transcription</keyword>
<evidence type="ECO:0000256" key="5">
    <source>
        <dbReference type="ARBA" id="ARBA00023163"/>
    </source>
</evidence>
<dbReference type="InterPro" id="IPR036390">
    <property type="entry name" value="WH_DNA-bd_sf"/>
</dbReference>
<dbReference type="GO" id="GO:0003700">
    <property type="term" value="F:DNA-binding transcription factor activity"/>
    <property type="evidence" value="ECO:0007669"/>
    <property type="project" value="InterPro"/>
</dbReference>
<evidence type="ECO:0000313" key="8">
    <source>
        <dbReference type="Proteomes" id="UP000271469"/>
    </source>
</evidence>
<organism evidence="7 8">
    <name type="scientific">Gordonia insulae</name>
    <dbReference type="NCBI Taxonomy" id="2420509"/>
    <lineage>
        <taxon>Bacteria</taxon>
        <taxon>Bacillati</taxon>
        <taxon>Actinomycetota</taxon>
        <taxon>Actinomycetes</taxon>
        <taxon>Mycobacteriales</taxon>
        <taxon>Gordoniaceae</taxon>
        <taxon>Gordonia</taxon>
    </lineage>
</organism>
<dbReference type="FunFam" id="1.10.10.10:FF:000001">
    <property type="entry name" value="LysR family transcriptional regulator"/>
    <property type="match status" value="1"/>
</dbReference>
<dbReference type="PANTHER" id="PTHR30346">
    <property type="entry name" value="TRANSCRIPTIONAL DUAL REGULATOR HCAR-RELATED"/>
    <property type="match status" value="1"/>
</dbReference>
<evidence type="ECO:0000259" key="6">
    <source>
        <dbReference type="PROSITE" id="PS50931"/>
    </source>
</evidence>
<dbReference type="SUPFAM" id="SSF46785">
    <property type="entry name" value="Winged helix' DNA-binding domain"/>
    <property type="match status" value="1"/>
</dbReference>
<evidence type="ECO:0000256" key="2">
    <source>
        <dbReference type="ARBA" id="ARBA00023015"/>
    </source>
</evidence>
<dbReference type="GO" id="GO:0032993">
    <property type="term" value="C:protein-DNA complex"/>
    <property type="evidence" value="ECO:0007669"/>
    <property type="project" value="TreeGrafter"/>
</dbReference>
<dbReference type="Gene3D" id="1.10.10.10">
    <property type="entry name" value="Winged helix-like DNA-binding domain superfamily/Winged helix DNA-binding domain"/>
    <property type="match status" value="1"/>
</dbReference>
<dbReference type="Pfam" id="PF00126">
    <property type="entry name" value="HTH_1"/>
    <property type="match status" value="1"/>
</dbReference>
<dbReference type="Pfam" id="PF03466">
    <property type="entry name" value="LysR_substrate"/>
    <property type="match status" value="1"/>
</dbReference>
<keyword evidence="2" id="KW-0805">Transcription regulation</keyword>
<dbReference type="CDD" id="cd08414">
    <property type="entry name" value="PBP2_LTTR_aromatics_like"/>
    <property type="match status" value="1"/>
</dbReference>
<gene>
    <name evidence="7" type="primary">gltC_1</name>
    <name evidence="7" type="ORF">D7316_01917</name>
</gene>
<sequence length="318" mass="34023">MELRHLRYFSAVAQTCHFGQAAALLHVAQPALSYAIRQLESELDVTLFTRTTRQVALTPAGDYLKIEAERILAGVDDAVDGVRRIAAGRSGLVRLGLTGIAAFSHLPRIARVIKRELPDVDLAIQSDMLTPVQCESLRTMALDLGVLRPPVVGEAISMRTIDIEQMVLAVSVDHRLAVEPVVSIEDLRNESFVMYDSRDSAVNDAAIRSCHRAGFVPQRAHEAPGTAVLLALVAAGLGVAVLPASVRSLPLEGLIIRDLVDGGTVELALAWRAGQDNPVVEAVADVIADAFALESSAGRASVPDLHSPIIAAHLRENP</sequence>
<evidence type="ECO:0000256" key="4">
    <source>
        <dbReference type="ARBA" id="ARBA00023159"/>
    </source>
</evidence>
<dbReference type="RefSeq" id="WP_124708050.1">
    <property type="nucleotide sequence ID" value="NZ_CP033972.1"/>
</dbReference>
<dbReference type="PANTHER" id="PTHR30346:SF30">
    <property type="entry name" value="SMALL NEUTRAL PROTEASE REGULATORY PROTEIN"/>
    <property type="match status" value="1"/>
</dbReference>
<keyword evidence="3" id="KW-0238">DNA-binding</keyword>
<feature type="domain" description="HTH lysR-type" evidence="6">
    <location>
        <begin position="1"/>
        <end position="58"/>
    </location>
</feature>
<dbReference type="InterPro" id="IPR005119">
    <property type="entry name" value="LysR_subst-bd"/>
</dbReference>
<dbReference type="EMBL" id="CP033972">
    <property type="protein sequence ID" value="AZG45321.1"/>
    <property type="molecule type" value="Genomic_DNA"/>
</dbReference>
<evidence type="ECO:0000256" key="3">
    <source>
        <dbReference type="ARBA" id="ARBA00023125"/>
    </source>
</evidence>
<dbReference type="InterPro" id="IPR000847">
    <property type="entry name" value="LysR_HTH_N"/>
</dbReference>
<evidence type="ECO:0000256" key="1">
    <source>
        <dbReference type="ARBA" id="ARBA00009437"/>
    </source>
</evidence>
<comment type="similarity">
    <text evidence="1">Belongs to the LysR transcriptional regulatory family.</text>
</comment>
<dbReference type="SUPFAM" id="SSF53850">
    <property type="entry name" value="Periplasmic binding protein-like II"/>
    <property type="match status" value="1"/>
</dbReference>
<dbReference type="InterPro" id="IPR036388">
    <property type="entry name" value="WH-like_DNA-bd_sf"/>
</dbReference>
<name>A0A3G8JJQ8_9ACTN</name>
<keyword evidence="4" id="KW-0010">Activator</keyword>
<proteinExistence type="inferred from homology"/>
<dbReference type="KEGG" id="gom:D7316_01917"/>
<dbReference type="GO" id="GO:0003677">
    <property type="term" value="F:DNA binding"/>
    <property type="evidence" value="ECO:0007669"/>
    <property type="project" value="UniProtKB-KW"/>
</dbReference>
<evidence type="ECO:0000313" key="7">
    <source>
        <dbReference type="EMBL" id="AZG45321.1"/>
    </source>
</evidence>
<dbReference type="PROSITE" id="PS50931">
    <property type="entry name" value="HTH_LYSR"/>
    <property type="match status" value="1"/>
</dbReference>